<evidence type="ECO:0000313" key="3">
    <source>
        <dbReference type="EMBL" id="CAI9953439.1"/>
    </source>
</evidence>
<evidence type="ECO:0000313" key="1">
    <source>
        <dbReference type="EMBL" id="CAI9930179.1"/>
    </source>
</evidence>
<evidence type="ECO:0000313" key="6">
    <source>
        <dbReference type="EMBL" id="CAL6093453.1"/>
    </source>
</evidence>
<comment type="caution">
    <text evidence="1">The sequence shown here is derived from an EMBL/GenBank/DDBJ whole genome shotgun (WGS) entry which is preliminary data.</text>
</comment>
<accession>A0AA86P1I5</accession>
<proteinExistence type="predicted"/>
<dbReference type="EMBL" id="CATOUU010000839">
    <property type="protein sequence ID" value="CAI9953439.1"/>
    <property type="molecule type" value="Genomic_DNA"/>
</dbReference>
<dbReference type="EMBL" id="CAXDID020000458">
    <property type="protein sequence ID" value="CAL6093453.1"/>
    <property type="molecule type" value="Genomic_DNA"/>
</dbReference>
<keyword evidence="7" id="KW-1185">Reference proteome</keyword>
<dbReference type="EMBL" id="CATOUU010000452">
    <property type="protein sequence ID" value="CAI9930179.1"/>
    <property type="molecule type" value="Genomic_DNA"/>
</dbReference>
<organism evidence="1">
    <name type="scientific">Hexamita inflata</name>
    <dbReference type="NCBI Taxonomy" id="28002"/>
    <lineage>
        <taxon>Eukaryota</taxon>
        <taxon>Metamonada</taxon>
        <taxon>Diplomonadida</taxon>
        <taxon>Hexamitidae</taxon>
        <taxon>Hexamitinae</taxon>
        <taxon>Hexamita</taxon>
    </lineage>
</organism>
<dbReference type="EMBL" id="CAXDID020000305">
    <property type="protein sequence ID" value="CAL6074186.1"/>
    <property type="molecule type" value="Genomic_DNA"/>
</dbReference>
<gene>
    <name evidence="1" type="ORF">HINF_LOCUS17824</name>
    <name evidence="2" type="ORF">HINF_LOCUS28231</name>
    <name evidence="3" type="ORF">HINF_LOCUS41084</name>
    <name evidence="4" type="ORF">HINF_LOCUS52559</name>
    <name evidence="5" type="ORF">HINF_LOCUS56508</name>
    <name evidence="6" type="ORF">HINF_LOCUS66997</name>
</gene>
<name>A0AA86P1I5_9EUKA</name>
<evidence type="ECO:0000313" key="4">
    <source>
        <dbReference type="EMBL" id="CAL6066648.1"/>
    </source>
</evidence>
<evidence type="ECO:0000313" key="7">
    <source>
        <dbReference type="Proteomes" id="UP001642409"/>
    </source>
</evidence>
<sequence>MSLLSSSHAISIPVFLNMAKTLLLSANVDMCDIELITQIMFLPDKYYKRFWIEMSYYLNTNQRMLKNYFYRFIAIRVMNQKDAHIDMLKKRNVESDSNSQNSIHLFSKNNSEQEPLDSDVLFCFPDPSFF</sequence>
<protein>
    <submittedName>
        <fullName evidence="4">Hypothetical_protein</fullName>
    </submittedName>
</protein>
<dbReference type="AlphaFoldDB" id="A0AA86P1I5"/>
<dbReference type="Proteomes" id="UP001642409">
    <property type="component" value="Unassembled WGS sequence"/>
</dbReference>
<evidence type="ECO:0000313" key="2">
    <source>
        <dbReference type="EMBL" id="CAI9940586.1"/>
    </source>
</evidence>
<dbReference type="EMBL" id="CATOUU010000678">
    <property type="protein sequence ID" value="CAI9940586.1"/>
    <property type="molecule type" value="Genomic_DNA"/>
</dbReference>
<evidence type="ECO:0000313" key="5">
    <source>
        <dbReference type="EMBL" id="CAL6074186.1"/>
    </source>
</evidence>
<reference evidence="1" key="1">
    <citation type="submission" date="2023-06" db="EMBL/GenBank/DDBJ databases">
        <authorList>
            <person name="Kurt Z."/>
        </authorList>
    </citation>
    <scope>NUCLEOTIDE SEQUENCE</scope>
</reference>
<reference evidence="4 7" key="2">
    <citation type="submission" date="2024-07" db="EMBL/GenBank/DDBJ databases">
        <authorList>
            <person name="Akdeniz Z."/>
        </authorList>
    </citation>
    <scope>NUCLEOTIDE SEQUENCE [LARGE SCALE GENOMIC DNA]</scope>
</reference>
<dbReference type="EMBL" id="CAXDID020000263">
    <property type="protein sequence ID" value="CAL6066648.1"/>
    <property type="molecule type" value="Genomic_DNA"/>
</dbReference>